<proteinExistence type="predicted"/>
<reference evidence="2" key="1">
    <citation type="submission" date="2020-12" db="EMBL/GenBank/DDBJ databases">
        <title>Bacterial taxonomy.</title>
        <authorList>
            <person name="Pan X."/>
        </authorList>
    </citation>
    <scope>NUCLEOTIDE SEQUENCE</scope>
    <source>
        <strain evidence="2">M0105</strain>
    </source>
</reference>
<dbReference type="Proteomes" id="UP000655420">
    <property type="component" value="Unassembled WGS sequence"/>
</dbReference>
<feature type="transmembrane region" description="Helical" evidence="1">
    <location>
        <begin position="12"/>
        <end position="32"/>
    </location>
</feature>
<protein>
    <submittedName>
        <fullName evidence="2">Paraquat-inducible protein A</fullName>
    </submittedName>
</protein>
<feature type="transmembrane region" description="Helical" evidence="1">
    <location>
        <begin position="121"/>
        <end position="141"/>
    </location>
</feature>
<evidence type="ECO:0000313" key="3">
    <source>
        <dbReference type="Proteomes" id="UP000655420"/>
    </source>
</evidence>
<keyword evidence="3" id="KW-1185">Reference proteome</keyword>
<comment type="caution">
    <text evidence="2">The sequence shown here is derived from an EMBL/GenBank/DDBJ whole genome shotgun (WGS) entry which is preliminary data.</text>
</comment>
<dbReference type="RefSeq" id="WP_200605684.1">
    <property type="nucleotide sequence ID" value="NZ_JAEHHL010000001.1"/>
</dbReference>
<name>A0A8J7S9U4_9RHOB</name>
<organism evidence="2 3">
    <name type="scientific">Thermohalobaculum xanthum</name>
    <dbReference type="NCBI Taxonomy" id="2753746"/>
    <lineage>
        <taxon>Bacteria</taxon>
        <taxon>Pseudomonadati</taxon>
        <taxon>Pseudomonadota</taxon>
        <taxon>Alphaproteobacteria</taxon>
        <taxon>Rhodobacterales</taxon>
        <taxon>Paracoccaceae</taxon>
        <taxon>Thermohalobaculum</taxon>
    </lineage>
</organism>
<evidence type="ECO:0000256" key="1">
    <source>
        <dbReference type="SAM" id="Phobius"/>
    </source>
</evidence>
<sequence>MLVLRLANLALLALYPVAWVSPLATAGLLPWFEGSQVSILGGLGDLWQVDAGLAVLVALFAVVIPYCKTLTLVAVQFGWLGRKAMPAVEALGKLSMVEVFLVAVYIVVVKGVGLGHVTPAWGLWLFTACVLGQMWVAHATARLMAASRS</sequence>
<dbReference type="Pfam" id="PF04403">
    <property type="entry name" value="PqiA"/>
    <property type="match status" value="1"/>
</dbReference>
<dbReference type="InterPro" id="IPR007498">
    <property type="entry name" value="PqiA-like"/>
</dbReference>
<dbReference type="EMBL" id="JAEHHL010000001">
    <property type="protein sequence ID" value="MBK0397678.1"/>
    <property type="molecule type" value="Genomic_DNA"/>
</dbReference>
<keyword evidence="1" id="KW-0812">Transmembrane</keyword>
<keyword evidence="1" id="KW-1133">Transmembrane helix</keyword>
<dbReference type="AlphaFoldDB" id="A0A8J7S9U4"/>
<keyword evidence="1" id="KW-0472">Membrane</keyword>
<accession>A0A8J7S9U4</accession>
<feature type="transmembrane region" description="Helical" evidence="1">
    <location>
        <begin position="52"/>
        <end position="79"/>
    </location>
</feature>
<gene>
    <name evidence="2" type="ORF">H0I76_00610</name>
</gene>
<feature type="transmembrane region" description="Helical" evidence="1">
    <location>
        <begin position="91"/>
        <end position="109"/>
    </location>
</feature>
<evidence type="ECO:0000313" key="2">
    <source>
        <dbReference type="EMBL" id="MBK0397678.1"/>
    </source>
</evidence>